<dbReference type="Pfam" id="PF01841">
    <property type="entry name" value="Transglut_core"/>
    <property type="match status" value="1"/>
</dbReference>
<reference evidence="4" key="1">
    <citation type="submission" date="2017-06" db="EMBL/GenBank/DDBJ databases">
        <authorList>
            <person name="Varghese N."/>
            <person name="Submissions S."/>
        </authorList>
    </citation>
    <scope>NUCLEOTIDE SEQUENCE [LARGE SCALE GENOMIC DNA]</scope>
    <source>
        <strain evidence="4">DSM 28041</strain>
    </source>
</reference>
<keyword evidence="1" id="KW-0732">Signal</keyword>
<dbReference type="EMBL" id="FZNS01000003">
    <property type="protein sequence ID" value="SNR51563.1"/>
    <property type="molecule type" value="Genomic_DNA"/>
</dbReference>
<proteinExistence type="predicted"/>
<feature type="signal peptide" evidence="1">
    <location>
        <begin position="1"/>
        <end position="20"/>
    </location>
</feature>
<gene>
    <name evidence="3" type="ORF">SAMN06269173_103264</name>
</gene>
<organism evidence="3 4">
    <name type="scientific">Hymenobacter mucosus</name>
    <dbReference type="NCBI Taxonomy" id="1411120"/>
    <lineage>
        <taxon>Bacteria</taxon>
        <taxon>Pseudomonadati</taxon>
        <taxon>Bacteroidota</taxon>
        <taxon>Cytophagia</taxon>
        <taxon>Cytophagales</taxon>
        <taxon>Hymenobacteraceae</taxon>
        <taxon>Hymenobacter</taxon>
    </lineage>
</organism>
<name>A0A238WYQ5_9BACT</name>
<evidence type="ECO:0000313" key="3">
    <source>
        <dbReference type="EMBL" id="SNR51563.1"/>
    </source>
</evidence>
<dbReference type="InterPro" id="IPR002931">
    <property type="entry name" value="Transglutaminase-like"/>
</dbReference>
<dbReference type="RefSeq" id="WP_089332302.1">
    <property type="nucleotide sequence ID" value="NZ_FZNS01000003.1"/>
</dbReference>
<protein>
    <submittedName>
        <fullName evidence="3">Transglutaminase-like superfamily protein</fullName>
    </submittedName>
</protein>
<evidence type="ECO:0000256" key="1">
    <source>
        <dbReference type="SAM" id="SignalP"/>
    </source>
</evidence>
<accession>A0A238WYQ5</accession>
<evidence type="ECO:0000313" key="4">
    <source>
        <dbReference type="Proteomes" id="UP000198310"/>
    </source>
</evidence>
<dbReference type="InterPro" id="IPR038765">
    <property type="entry name" value="Papain-like_cys_pep_sf"/>
</dbReference>
<keyword evidence="4" id="KW-1185">Reference proteome</keyword>
<dbReference type="NCBIfam" id="NF047558">
    <property type="entry name" value="TPR_END_plus"/>
    <property type="match status" value="1"/>
</dbReference>
<dbReference type="Proteomes" id="UP000198310">
    <property type="component" value="Unassembled WGS sequence"/>
</dbReference>
<dbReference type="AlphaFoldDB" id="A0A238WYQ5"/>
<dbReference type="SUPFAM" id="SSF54001">
    <property type="entry name" value="Cysteine proteinases"/>
    <property type="match status" value="1"/>
</dbReference>
<dbReference type="Gene3D" id="3.10.620.30">
    <property type="match status" value="1"/>
</dbReference>
<feature type="chain" id="PRO_5012218402" evidence="1">
    <location>
        <begin position="21"/>
        <end position="414"/>
    </location>
</feature>
<feature type="domain" description="Transglutaminase-like" evidence="2">
    <location>
        <begin position="187"/>
        <end position="290"/>
    </location>
</feature>
<evidence type="ECO:0000259" key="2">
    <source>
        <dbReference type="Pfam" id="PF01841"/>
    </source>
</evidence>
<sequence>MRHVVLLSAGLLLGAASVHAQQVKTKAEFDAYSTSKSKEIRQLITAKQYRPALALYAQWHQAYNTLDEATKQNFRGLEANLYYNEACYYSLLKDRPNALANFRQAIGSGYQDYLHATSDTDLDFIRGDKAFQQQMASIRDKGDYRYILQKDKGYTTESASRLPSFRYQAADAPQLAMLRKTYKLDSIAGAGTDVSQMINLMHWVHERVPHNGTIENPKLRNAHDLLTVCQQEKRGLNCRGLATVLNEVYLAMGFQSRFVGCLPKDTADFDSHVINSVYSTSQKKWLYMDPTQDAYVMNEQGNLLSIEEVRERLINGQPLLLNPTANWNHKQSATKEEYLYRYMAKNLYQLETPVSSEYNLETRATGKTIQYVRLLTQPAAAKAPPISTDKVGTTTLISYTTSNAAAFWQPPQGK</sequence>